<dbReference type="InterPro" id="IPR005590">
    <property type="entry name" value="DUF333"/>
</dbReference>
<keyword evidence="1" id="KW-0732">Signal</keyword>
<dbReference type="Pfam" id="PF03891">
    <property type="entry name" value="DUF333"/>
    <property type="match status" value="1"/>
</dbReference>
<sequence length="213" mass="23604">MILRPRSLLAFAVLASSMIAVSQTQNNEQQEKFAAMTKTMHVMGTFRGTTPCADCSGIITTLTLYQKDPNNYIDAVYRLQLKYIDRGSFTKYGEWTILRGRPGDDNATVYQLDPDGPGKQYYLRVGDKTLQQLDGDMKPIDSKLNFTLKRIGGSQSKNIGMPNPASVNCTKQGGTLKIETGKDGGQIGICTFPNGKQCEEWALMRSECNPNEK</sequence>
<feature type="signal peptide" evidence="1">
    <location>
        <begin position="1"/>
        <end position="22"/>
    </location>
</feature>
<proteinExistence type="predicted"/>
<dbReference type="Proteomes" id="UP000515312">
    <property type="component" value="Chromosome"/>
</dbReference>
<name>A0A7G8BPV0_9BACT</name>
<gene>
    <name evidence="2" type="ORF">H7849_12120</name>
</gene>
<dbReference type="AlphaFoldDB" id="A0A7G8BPV0"/>
<protein>
    <submittedName>
        <fullName evidence="2">DUF333 domain-containing protein</fullName>
    </submittedName>
</protein>
<dbReference type="RefSeq" id="WP_186746837.1">
    <property type="nucleotide sequence ID" value="NZ_CP060394.1"/>
</dbReference>
<accession>A0A7G8BPV0</accession>
<dbReference type="PANTHER" id="PTHR38008">
    <property type="entry name" value="HEMOLYSIN-RELATED"/>
    <property type="match status" value="1"/>
</dbReference>
<evidence type="ECO:0000256" key="1">
    <source>
        <dbReference type="SAM" id="SignalP"/>
    </source>
</evidence>
<dbReference type="EMBL" id="CP060394">
    <property type="protein sequence ID" value="QNI34570.1"/>
    <property type="molecule type" value="Genomic_DNA"/>
</dbReference>
<organism evidence="2 3">
    <name type="scientific">Alloacidobacterium dinghuense</name>
    <dbReference type="NCBI Taxonomy" id="2763107"/>
    <lineage>
        <taxon>Bacteria</taxon>
        <taxon>Pseudomonadati</taxon>
        <taxon>Acidobacteriota</taxon>
        <taxon>Terriglobia</taxon>
        <taxon>Terriglobales</taxon>
        <taxon>Acidobacteriaceae</taxon>
        <taxon>Alloacidobacterium</taxon>
    </lineage>
</organism>
<dbReference type="KEGG" id="adin:H7849_12120"/>
<feature type="chain" id="PRO_5028869958" evidence="1">
    <location>
        <begin position="23"/>
        <end position="213"/>
    </location>
</feature>
<dbReference type="Gene3D" id="2.40.128.640">
    <property type="match status" value="1"/>
</dbReference>
<reference evidence="2 3" key="1">
    <citation type="submission" date="2020-08" db="EMBL/GenBank/DDBJ databases">
        <title>Edaphobacter telluris sp. nov. and Acidobacterium dinghuensis sp. nov., two acidobacteria isolated from forest soil.</title>
        <authorList>
            <person name="Fu J."/>
            <person name="Qiu L."/>
        </authorList>
    </citation>
    <scope>NUCLEOTIDE SEQUENCE [LARGE SCALE GENOMIC DNA]</scope>
    <source>
        <strain evidence="2">4Y35</strain>
    </source>
</reference>
<dbReference type="Pfam" id="PF04170">
    <property type="entry name" value="NlpE"/>
    <property type="match status" value="1"/>
</dbReference>
<evidence type="ECO:0000313" key="2">
    <source>
        <dbReference type="EMBL" id="QNI34570.1"/>
    </source>
</evidence>
<keyword evidence="3" id="KW-1185">Reference proteome</keyword>
<dbReference type="InterPro" id="IPR007298">
    <property type="entry name" value="Cu-R_lipoprotein_NlpE"/>
</dbReference>
<evidence type="ECO:0000313" key="3">
    <source>
        <dbReference type="Proteomes" id="UP000515312"/>
    </source>
</evidence>
<dbReference type="PANTHER" id="PTHR38008:SF2">
    <property type="entry name" value="HEMOLYSIN"/>
    <property type="match status" value="1"/>
</dbReference>